<comment type="caution">
    <text evidence="1">The sequence shown here is derived from an EMBL/GenBank/DDBJ whole genome shotgun (WGS) entry which is preliminary data.</text>
</comment>
<dbReference type="OrthoDB" id="10062101at2759"/>
<evidence type="ECO:0000313" key="1">
    <source>
        <dbReference type="EMBL" id="CAF1550758.1"/>
    </source>
</evidence>
<accession>A0A815WWP2</accession>
<keyword evidence="3" id="KW-1185">Reference proteome</keyword>
<evidence type="ECO:0000313" key="2">
    <source>
        <dbReference type="EMBL" id="CAF1661606.1"/>
    </source>
</evidence>
<gene>
    <name evidence="1" type="ORF">EDS130_LOCUS45988</name>
    <name evidence="2" type="ORF">XAT740_LOCUS56974</name>
</gene>
<evidence type="ECO:0000313" key="4">
    <source>
        <dbReference type="Proteomes" id="UP000663852"/>
    </source>
</evidence>
<dbReference type="Proteomes" id="UP000663828">
    <property type="component" value="Unassembled WGS sequence"/>
</dbReference>
<protein>
    <recommendedName>
        <fullName evidence="5">FLYWCH-type domain-containing protein</fullName>
    </recommendedName>
</protein>
<organism evidence="1 4">
    <name type="scientific">Adineta ricciae</name>
    <name type="common">Rotifer</name>
    <dbReference type="NCBI Taxonomy" id="249248"/>
    <lineage>
        <taxon>Eukaryota</taxon>
        <taxon>Metazoa</taxon>
        <taxon>Spiralia</taxon>
        <taxon>Gnathifera</taxon>
        <taxon>Rotifera</taxon>
        <taxon>Eurotatoria</taxon>
        <taxon>Bdelloidea</taxon>
        <taxon>Adinetida</taxon>
        <taxon>Adinetidae</taxon>
        <taxon>Adineta</taxon>
    </lineage>
</organism>
<dbReference type="Proteomes" id="UP000663852">
    <property type="component" value="Unassembled WGS sequence"/>
</dbReference>
<reference evidence="1" key="1">
    <citation type="submission" date="2021-02" db="EMBL/GenBank/DDBJ databases">
        <authorList>
            <person name="Nowell W R."/>
        </authorList>
    </citation>
    <scope>NUCLEOTIDE SEQUENCE</scope>
</reference>
<name>A0A815WWP2_ADIRI</name>
<dbReference type="AlphaFoldDB" id="A0A815WWP2"/>
<sequence length="122" mass="14037">MKFWRCANRNCGMLLHTILNRQFVRFSGKITDHSHLPDPTAFEIRTSRERMRKRAENEILPLRGMAEQEVRKGLLSGEALAVLPNILNLGHNLVQPSKVDATTSTVMFSRHPRCVQKRFPQS</sequence>
<proteinExistence type="predicted"/>
<evidence type="ECO:0000313" key="3">
    <source>
        <dbReference type="Proteomes" id="UP000663828"/>
    </source>
</evidence>
<dbReference type="EMBL" id="CAJNOR010011478">
    <property type="protein sequence ID" value="CAF1661606.1"/>
    <property type="molecule type" value="Genomic_DNA"/>
</dbReference>
<dbReference type="EMBL" id="CAJNOJ010001407">
    <property type="protein sequence ID" value="CAF1550758.1"/>
    <property type="molecule type" value="Genomic_DNA"/>
</dbReference>
<evidence type="ECO:0008006" key="5">
    <source>
        <dbReference type="Google" id="ProtNLM"/>
    </source>
</evidence>